<organism evidence="2 3">
    <name type="scientific">Yeguia hominis</name>
    <dbReference type="NCBI Taxonomy" id="2763662"/>
    <lineage>
        <taxon>Bacteria</taxon>
        <taxon>Bacillati</taxon>
        <taxon>Bacillota</taxon>
        <taxon>Clostridia</taxon>
        <taxon>Eubacteriales</taxon>
        <taxon>Yeguiaceae</taxon>
        <taxon>Yeguia</taxon>
    </lineage>
</organism>
<dbReference type="SMART" id="SM00347">
    <property type="entry name" value="HTH_MARR"/>
    <property type="match status" value="1"/>
</dbReference>
<dbReference type="InterPro" id="IPR036390">
    <property type="entry name" value="WH_DNA-bd_sf"/>
</dbReference>
<accession>A0A926D8Y7</accession>
<keyword evidence="3" id="KW-1185">Reference proteome</keyword>
<name>A0A926D8Y7_9FIRM</name>
<dbReference type="Proteomes" id="UP000651482">
    <property type="component" value="Unassembled WGS sequence"/>
</dbReference>
<comment type="caution">
    <text evidence="2">The sequence shown here is derived from an EMBL/GenBank/DDBJ whole genome shotgun (WGS) entry which is preliminary data.</text>
</comment>
<gene>
    <name evidence="2" type="ORF">IAG03_05750</name>
</gene>
<evidence type="ECO:0000259" key="1">
    <source>
        <dbReference type="SMART" id="SM00347"/>
    </source>
</evidence>
<dbReference type="GO" id="GO:0003700">
    <property type="term" value="F:DNA-binding transcription factor activity"/>
    <property type="evidence" value="ECO:0007669"/>
    <property type="project" value="InterPro"/>
</dbReference>
<evidence type="ECO:0000313" key="3">
    <source>
        <dbReference type="Proteomes" id="UP000651482"/>
    </source>
</evidence>
<dbReference type="InterPro" id="IPR000835">
    <property type="entry name" value="HTH_MarR-typ"/>
</dbReference>
<feature type="domain" description="HTH marR-type" evidence="1">
    <location>
        <begin position="25"/>
        <end position="124"/>
    </location>
</feature>
<dbReference type="Gene3D" id="1.10.10.10">
    <property type="entry name" value="Winged helix-like DNA-binding domain superfamily/Winged helix DNA-binding domain"/>
    <property type="match status" value="1"/>
</dbReference>
<sequence length="145" mass="16659">MDQTRKNSVHQINYLASEMDAIYHQASLKLGITDSVSRVLYTIYDIGDGCLLRDIYKKSGVRKQTINSAIRSLEAAGILHLEQHIGRTKKIILTEKGNAFVQKTAAKIYQAEIQAFDTWSEDEISSYIHLMKKYHDCLRRQIEQL</sequence>
<dbReference type="SUPFAM" id="SSF46785">
    <property type="entry name" value="Winged helix' DNA-binding domain"/>
    <property type="match status" value="1"/>
</dbReference>
<dbReference type="EMBL" id="JACRSN010000007">
    <property type="protein sequence ID" value="MBC8533514.1"/>
    <property type="molecule type" value="Genomic_DNA"/>
</dbReference>
<dbReference type="AlphaFoldDB" id="A0A926D8Y7"/>
<reference evidence="2" key="1">
    <citation type="submission" date="2020-08" db="EMBL/GenBank/DDBJ databases">
        <title>Genome public.</title>
        <authorList>
            <person name="Liu C."/>
            <person name="Sun Q."/>
        </authorList>
    </citation>
    <scope>NUCLEOTIDE SEQUENCE</scope>
    <source>
        <strain evidence="2">NSJ-40</strain>
    </source>
</reference>
<dbReference type="InterPro" id="IPR036388">
    <property type="entry name" value="WH-like_DNA-bd_sf"/>
</dbReference>
<protein>
    <submittedName>
        <fullName evidence="2">MarR family transcriptional regulator</fullName>
    </submittedName>
</protein>
<dbReference type="Pfam" id="PF12802">
    <property type="entry name" value="MarR_2"/>
    <property type="match status" value="1"/>
</dbReference>
<evidence type="ECO:0000313" key="2">
    <source>
        <dbReference type="EMBL" id="MBC8533514.1"/>
    </source>
</evidence>
<dbReference type="RefSeq" id="WP_249318947.1">
    <property type="nucleotide sequence ID" value="NZ_JACRSN010000007.1"/>
</dbReference>
<proteinExistence type="predicted"/>